<dbReference type="Gene3D" id="2.30.38.10">
    <property type="entry name" value="Luciferase, Domain 3"/>
    <property type="match status" value="1"/>
</dbReference>
<feature type="repeat" description="WD" evidence="1">
    <location>
        <begin position="711"/>
        <end position="753"/>
    </location>
</feature>
<dbReference type="PANTHER" id="PTHR24096">
    <property type="entry name" value="LONG-CHAIN-FATTY-ACID--COA LIGASE"/>
    <property type="match status" value="1"/>
</dbReference>
<sequence length="1079" mass="115375">MVFKAPSAAGPLPPIPDNIPISEFMLTEGHGRYPLAKARHPFTCGLTGKTYSTLEVKERVEYLSRALAKELNWKANRGTEWDKTLAVFSLNTIDTLALAWATHEMGGIVSPANAAYSASELKHQLLDSKAKALFTCVPLLPVALEAASAAGHPTDRIYLIDALPGSEKVPGQYKTLSQLIETGKSLPKLEKISWQAGEAARRTAFLCYSSGTSGLPKGVMISHRNVISNILQISASEKSWRDAQKTTNGQYYTDVLLGLLPQSHIYGLIVMCHAGPFRGDQVIVLPKFELDTYMAAVQNFKITSLFLVPPIIITMLRNPQVCAKYDFSSAISLFTGAAPLGQETALDFQKAYPRVVIRQAYGLTETATVVSATSFEDVMLGSSGWLVPGVEARIVTPEGKEVTEYDTPGELWIKSPSVVLGYLNNEKATKETFGDGWMHTGDEAVIRKSPKGFEHVYIVDRIKELIKVKGLQVAPAELEAHLLTHPAVADCAVIAIPDESAGEVPKAIVAKSPAAGPDDEATIKSILKHVQDHKARHKWLKGGVRFIEAVPKSPSGKILRRLLRDQEAAMRRKAGAKLSSHTMSSSNPHREGEEDAFIDADEAEEIFTRDEDHPMDSENEDGDGDQEMTFEEEEIALQNDSAAHFDLHNDSIFCIAQHPIHNAIVVTGSGDDTAYVFDSTPNTDRPLLPASYESDPQPRRERVSLEPIMKLDGHTDSVNAAAFTEPRGEYIVTAGLDGRLRAWRDSSAQQAGTSWAFVAEAQEVEEINWVAVCPAGNGNEEKENVVAIGGNDGSAWVFRINHKDSSEPISIVQSFFQHTGPCTAGAWTPDGNLLATVSEDGSFYVYDVFGAAAAAGVSYSAGTSAVVGLTAEDQRFAVEGGLYSVAISPGGGIAAVGGAEGHIKIIGLPRLGSANAAASKAKGNGPAAQTSAATAGTLLASLQPQTDSVETLSFSAPPLTLLAAGSVDGSIALFDAAHRFAVRRHIREAHEGAVVKVEFLQSRSNGAPLARPTPLASAAAAANAGRPWLLTSVGIDGTTAAAHGLLTEWKGHLGLTENEEGEQAGGIMGFVQGFDGKRE</sequence>
<dbReference type="SUPFAM" id="SSF56801">
    <property type="entry name" value="Acetyl-CoA synthetase-like"/>
    <property type="match status" value="1"/>
</dbReference>
<dbReference type="Gene3D" id="3.40.50.980">
    <property type="match status" value="2"/>
</dbReference>
<proteinExistence type="predicted"/>
<accession>A0ABR4JV75</accession>
<evidence type="ECO:0000259" key="4">
    <source>
        <dbReference type="Pfam" id="PF13193"/>
    </source>
</evidence>
<protein>
    <recommendedName>
        <fullName evidence="7">Acetyl-CoA synthetase-like protein</fullName>
    </recommendedName>
</protein>
<dbReference type="SUPFAM" id="SSF50978">
    <property type="entry name" value="WD40 repeat-like"/>
    <property type="match status" value="1"/>
</dbReference>
<dbReference type="Gene3D" id="3.30.300.30">
    <property type="match status" value="1"/>
</dbReference>
<feature type="repeat" description="WD" evidence="1">
    <location>
        <begin position="815"/>
        <end position="848"/>
    </location>
</feature>
<feature type="region of interest" description="Disordered" evidence="2">
    <location>
        <begin position="680"/>
        <end position="700"/>
    </location>
</feature>
<keyword evidence="1" id="KW-0853">WD repeat</keyword>
<evidence type="ECO:0000256" key="1">
    <source>
        <dbReference type="PROSITE-ProRule" id="PRU00221"/>
    </source>
</evidence>
<dbReference type="InterPro" id="IPR045851">
    <property type="entry name" value="AMP-bd_C_sf"/>
</dbReference>
<name>A0ABR4JV75_9EURO</name>
<dbReference type="CDD" id="cd05911">
    <property type="entry name" value="Firefly_Luc_like"/>
    <property type="match status" value="1"/>
</dbReference>
<organism evidence="5 6">
    <name type="scientific">Aspergillus pseudoustus</name>
    <dbReference type="NCBI Taxonomy" id="1810923"/>
    <lineage>
        <taxon>Eukaryota</taxon>
        <taxon>Fungi</taxon>
        <taxon>Dikarya</taxon>
        <taxon>Ascomycota</taxon>
        <taxon>Pezizomycotina</taxon>
        <taxon>Eurotiomycetes</taxon>
        <taxon>Eurotiomycetidae</taxon>
        <taxon>Eurotiales</taxon>
        <taxon>Aspergillaceae</taxon>
        <taxon>Aspergillus</taxon>
        <taxon>Aspergillus subgen. Nidulantes</taxon>
    </lineage>
</organism>
<dbReference type="Pfam" id="PF00501">
    <property type="entry name" value="AMP-binding"/>
    <property type="match status" value="1"/>
</dbReference>
<gene>
    <name evidence="5" type="ORF">BJY01DRAFT_235517</name>
</gene>
<evidence type="ECO:0000256" key="2">
    <source>
        <dbReference type="SAM" id="MobiDB-lite"/>
    </source>
</evidence>
<feature type="domain" description="AMP-dependent synthetase/ligase" evidence="3">
    <location>
        <begin position="48"/>
        <end position="423"/>
    </location>
</feature>
<dbReference type="PROSITE" id="PS00455">
    <property type="entry name" value="AMP_BINDING"/>
    <property type="match status" value="1"/>
</dbReference>
<dbReference type="InterPro" id="IPR015943">
    <property type="entry name" value="WD40/YVTN_repeat-like_dom_sf"/>
</dbReference>
<dbReference type="Gene3D" id="2.130.10.10">
    <property type="entry name" value="YVTN repeat-like/Quinoprotein amine dehydrogenase"/>
    <property type="match status" value="1"/>
</dbReference>
<comment type="caution">
    <text evidence="5">The sequence shown here is derived from an EMBL/GenBank/DDBJ whole genome shotgun (WGS) entry which is preliminary data.</text>
</comment>
<evidence type="ECO:0008006" key="7">
    <source>
        <dbReference type="Google" id="ProtNLM"/>
    </source>
</evidence>
<dbReference type="PROSITE" id="PS50082">
    <property type="entry name" value="WD_REPEATS_2"/>
    <property type="match status" value="2"/>
</dbReference>
<dbReference type="Pfam" id="PF00400">
    <property type="entry name" value="WD40"/>
    <property type="match status" value="3"/>
</dbReference>
<dbReference type="Proteomes" id="UP001610446">
    <property type="component" value="Unassembled WGS sequence"/>
</dbReference>
<feature type="region of interest" description="Disordered" evidence="2">
    <location>
        <begin position="570"/>
        <end position="595"/>
    </location>
</feature>
<dbReference type="InterPro" id="IPR000873">
    <property type="entry name" value="AMP-dep_synth/lig_dom"/>
</dbReference>
<feature type="domain" description="AMP-binding enzyme C-terminal" evidence="4">
    <location>
        <begin position="477"/>
        <end position="557"/>
    </location>
</feature>
<dbReference type="PANTHER" id="PTHR24096:SF422">
    <property type="entry name" value="BCDNA.GH02901"/>
    <property type="match status" value="1"/>
</dbReference>
<evidence type="ECO:0000313" key="6">
    <source>
        <dbReference type="Proteomes" id="UP001610446"/>
    </source>
</evidence>
<dbReference type="SMART" id="SM00320">
    <property type="entry name" value="WD40"/>
    <property type="match status" value="6"/>
</dbReference>
<keyword evidence="6" id="KW-1185">Reference proteome</keyword>
<evidence type="ECO:0000313" key="5">
    <source>
        <dbReference type="EMBL" id="KAL2843889.1"/>
    </source>
</evidence>
<dbReference type="InterPro" id="IPR036322">
    <property type="entry name" value="WD40_repeat_dom_sf"/>
</dbReference>
<dbReference type="PROSITE" id="PS50294">
    <property type="entry name" value="WD_REPEATS_REGION"/>
    <property type="match status" value="1"/>
</dbReference>
<dbReference type="Pfam" id="PF13193">
    <property type="entry name" value="AMP-binding_C"/>
    <property type="match status" value="1"/>
</dbReference>
<evidence type="ECO:0000259" key="3">
    <source>
        <dbReference type="Pfam" id="PF00501"/>
    </source>
</evidence>
<dbReference type="InterPro" id="IPR020845">
    <property type="entry name" value="AMP-binding_CS"/>
</dbReference>
<dbReference type="InterPro" id="IPR025110">
    <property type="entry name" value="AMP-bd_C"/>
</dbReference>
<dbReference type="InterPro" id="IPR001680">
    <property type="entry name" value="WD40_rpt"/>
</dbReference>
<dbReference type="EMBL" id="JBFXLU010000086">
    <property type="protein sequence ID" value="KAL2843889.1"/>
    <property type="molecule type" value="Genomic_DNA"/>
</dbReference>
<reference evidence="5 6" key="1">
    <citation type="submission" date="2024-07" db="EMBL/GenBank/DDBJ databases">
        <title>Section-level genome sequencing and comparative genomics of Aspergillus sections Usti and Cavernicolus.</title>
        <authorList>
            <consortium name="Lawrence Berkeley National Laboratory"/>
            <person name="Nybo J.L."/>
            <person name="Vesth T.C."/>
            <person name="Theobald S."/>
            <person name="Frisvad J.C."/>
            <person name="Larsen T.O."/>
            <person name="Kjaerboelling I."/>
            <person name="Rothschild-Mancinelli K."/>
            <person name="Lyhne E.K."/>
            <person name="Kogle M.E."/>
            <person name="Barry K."/>
            <person name="Clum A."/>
            <person name="Na H."/>
            <person name="Ledsgaard L."/>
            <person name="Lin J."/>
            <person name="Lipzen A."/>
            <person name="Kuo A."/>
            <person name="Riley R."/>
            <person name="Mondo S."/>
            <person name="Labutti K."/>
            <person name="Haridas S."/>
            <person name="Pangalinan J."/>
            <person name="Salamov A.A."/>
            <person name="Simmons B.A."/>
            <person name="Magnuson J.K."/>
            <person name="Chen J."/>
            <person name="Drula E."/>
            <person name="Henrissat B."/>
            <person name="Wiebenga A."/>
            <person name="Lubbers R.J."/>
            <person name="Gomes A.C."/>
            <person name="Makela M.R."/>
            <person name="Stajich J."/>
            <person name="Grigoriev I.V."/>
            <person name="Mortensen U.H."/>
            <person name="De Vries R.P."/>
            <person name="Baker S.E."/>
            <person name="Andersen M.R."/>
        </authorList>
    </citation>
    <scope>NUCLEOTIDE SEQUENCE [LARGE SCALE GENOMIC DNA]</scope>
    <source>
        <strain evidence="5 6">CBS 123904</strain>
    </source>
</reference>